<sequence length="131" mass="14996">MRYMEKRSPQFAYIKDSEGVIGQSQLQLLSTHASLVPLPPHLEHSVSWRRRAPLQSFWPAYTIANPSDKIQFYQQEAKDQEASAKHEIPRDAGLQPEGDIYKPSEHGGLKQDGTPDKRMKPEDIDKPDEEK</sequence>
<accession>A0A0E9N8R0</accession>
<name>A0A0E9N8R0_SAICN</name>
<gene>
    <name evidence="2" type="ORF">G7K_0329-t1</name>
</gene>
<feature type="compositionally biased region" description="Basic and acidic residues" evidence="1">
    <location>
        <begin position="76"/>
        <end position="90"/>
    </location>
</feature>
<protein>
    <submittedName>
        <fullName evidence="2">Uncharacterized protein</fullName>
    </submittedName>
</protein>
<evidence type="ECO:0000313" key="2">
    <source>
        <dbReference type="EMBL" id="GAO46086.1"/>
    </source>
</evidence>
<comment type="caution">
    <text evidence="2">The sequence shown here is derived from an EMBL/GenBank/DDBJ whole genome shotgun (WGS) entry which is preliminary data.</text>
</comment>
<dbReference type="Proteomes" id="UP000033140">
    <property type="component" value="Unassembled WGS sequence"/>
</dbReference>
<feature type="region of interest" description="Disordered" evidence="1">
    <location>
        <begin position="75"/>
        <end position="131"/>
    </location>
</feature>
<dbReference type="EMBL" id="BACD03000002">
    <property type="protein sequence ID" value="GAO46086.1"/>
    <property type="molecule type" value="Genomic_DNA"/>
</dbReference>
<evidence type="ECO:0000256" key="1">
    <source>
        <dbReference type="SAM" id="MobiDB-lite"/>
    </source>
</evidence>
<reference evidence="2 3" key="3">
    <citation type="journal article" date="2015" name="Genome Announc.">
        <title>Draft Genome Sequence of the Archiascomycetous Yeast Saitoella complicata.</title>
        <authorList>
            <person name="Yamauchi K."/>
            <person name="Kondo S."/>
            <person name="Hamamoto M."/>
            <person name="Takahashi Y."/>
            <person name="Ogura Y."/>
            <person name="Hayashi T."/>
            <person name="Nishida H."/>
        </authorList>
    </citation>
    <scope>NUCLEOTIDE SEQUENCE [LARGE SCALE GENOMIC DNA]</scope>
    <source>
        <strain evidence="2 3">NRRL Y-17804</strain>
    </source>
</reference>
<reference evidence="2 3" key="1">
    <citation type="journal article" date="2011" name="J. Gen. Appl. Microbiol.">
        <title>Draft genome sequencing of the enigmatic yeast Saitoella complicata.</title>
        <authorList>
            <person name="Nishida H."/>
            <person name="Hamamoto M."/>
            <person name="Sugiyama J."/>
        </authorList>
    </citation>
    <scope>NUCLEOTIDE SEQUENCE [LARGE SCALE GENOMIC DNA]</scope>
    <source>
        <strain evidence="2 3">NRRL Y-17804</strain>
    </source>
</reference>
<feature type="compositionally biased region" description="Basic and acidic residues" evidence="1">
    <location>
        <begin position="99"/>
        <end position="131"/>
    </location>
</feature>
<evidence type="ECO:0000313" key="3">
    <source>
        <dbReference type="Proteomes" id="UP000033140"/>
    </source>
</evidence>
<dbReference type="AlphaFoldDB" id="A0A0E9N8R0"/>
<reference evidence="2 3" key="2">
    <citation type="journal article" date="2014" name="J. Gen. Appl. Microbiol.">
        <title>The early diverging ascomycetous budding yeast Saitoella complicata has three histone deacetylases belonging to the Clr6, Hos2, and Rpd3 lineages.</title>
        <authorList>
            <person name="Nishida H."/>
            <person name="Matsumoto T."/>
            <person name="Kondo S."/>
            <person name="Hamamoto M."/>
            <person name="Yoshikawa H."/>
        </authorList>
    </citation>
    <scope>NUCLEOTIDE SEQUENCE [LARGE SCALE GENOMIC DNA]</scope>
    <source>
        <strain evidence="2 3">NRRL Y-17804</strain>
    </source>
</reference>
<organism evidence="2 3">
    <name type="scientific">Saitoella complicata (strain BCRC 22490 / CBS 7301 / JCM 7358 / NBRC 10748 / NRRL Y-17804)</name>
    <dbReference type="NCBI Taxonomy" id="698492"/>
    <lineage>
        <taxon>Eukaryota</taxon>
        <taxon>Fungi</taxon>
        <taxon>Dikarya</taxon>
        <taxon>Ascomycota</taxon>
        <taxon>Taphrinomycotina</taxon>
        <taxon>Taphrinomycotina incertae sedis</taxon>
        <taxon>Saitoella</taxon>
    </lineage>
</organism>
<proteinExistence type="predicted"/>
<keyword evidence="3" id="KW-1185">Reference proteome</keyword>